<keyword evidence="3" id="KW-0238">DNA-binding</keyword>
<dbReference type="InterPro" id="IPR007324">
    <property type="entry name" value="Sugar-bd_dom_put"/>
</dbReference>
<evidence type="ECO:0000256" key="4">
    <source>
        <dbReference type="ARBA" id="ARBA00023163"/>
    </source>
</evidence>
<evidence type="ECO:0000256" key="1">
    <source>
        <dbReference type="ARBA" id="ARBA00010466"/>
    </source>
</evidence>
<protein>
    <submittedName>
        <fullName evidence="6">Sorbitol/mannitol operon transcriptional regulator protein</fullName>
    </submittedName>
</protein>
<dbReference type="Gene3D" id="3.40.50.1360">
    <property type="match status" value="1"/>
</dbReference>
<dbReference type="Proteomes" id="UP000032679">
    <property type="component" value="Unassembled WGS sequence"/>
</dbReference>
<dbReference type="RefSeq" id="WP_048848973.1">
    <property type="nucleotide sequence ID" value="NZ_BALE01000021.1"/>
</dbReference>
<evidence type="ECO:0000256" key="2">
    <source>
        <dbReference type="ARBA" id="ARBA00023015"/>
    </source>
</evidence>
<dbReference type="Pfam" id="PF04198">
    <property type="entry name" value="Sugar-bind"/>
    <property type="match status" value="1"/>
</dbReference>
<comment type="caution">
    <text evidence="6">The sequence shown here is derived from an EMBL/GenBank/DDBJ whole genome shotgun (WGS) entry which is preliminary data.</text>
</comment>
<dbReference type="InterPro" id="IPR036388">
    <property type="entry name" value="WH-like_DNA-bd_sf"/>
</dbReference>
<name>A0A0D6MLA5_9PROT</name>
<evidence type="ECO:0000256" key="3">
    <source>
        <dbReference type="ARBA" id="ARBA00023125"/>
    </source>
</evidence>
<sequence length="319" mass="33272">MAPAVSSRGSEDSAAIRAAWLHYIAGLTQAEVAVRLGVPNVKAHRMIARAAQNGAVKVTIVGDVVECAALENALCARFDLASCEVVPDLHELDVPLMALGAAGAAFLEREIELSSRGVIGIGNGRTLAASVSGMAPLAGSGVRFVSLLGGLTRNYAANPFDVMHRLAEKTEAESYAMPAPFFANKPEDRAVILAQPGVQEVRALAENADLMIVGIGAVYEGAHLVTSRIVSPEDMEEVVARGGVGEMLGHFFDARGKPVETSLTGRVLSLPLNALRGRRIVAIAGGSDKVEAVQAVLRSGLLAGLIIDEKTAELLIGKP</sequence>
<accession>A0A0D6MLA5</accession>
<dbReference type="PANTHER" id="PTHR34294:SF1">
    <property type="entry name" value="TRANSCRIPTIONAL REGULATOR LSRR"/>
    <property type="match status" value="1"/>
</dbReference>
<dbReference type="AlphaFoldDB" id="A0A0D6MLA5"/>
<evidence type="ECO:0000313" key="7">
    <source>
        <dbReference type="Proteomes" id="UP000032679"/>
    </source>
</evidence>
<proteinExistence type="inferred from homology"/>
<dbReference type="Gene3D" id="1.10.10.10">
    <property type="entry name" value="Winged helix-like DNA-binding domain superfamily/Winged helix DNA-binding domain"/>
    <property type="match status" value="1"/>
</dbReference>
<dbReference type="EMBL" id="BALE01000021">
    <property type="protein sequence ID" value="GAN54422.1"/>
    <property type="molecule type" value="Genomic_DNA"/>
</dbReference>
<keyword evidence="4" id="KW-0804">Transcription</keyword>
<keyword evidence="7" id="KW-1185">Reference proteome</keyword>
<dbReference type="GO" id="GO:0003677">
    <property type="term" value="F:DNA binding"/>
    <property type="evidence" value="ECO:0007669"/>
    <property type="project" value="UniProtKB-KW"/>
</dbReference>
<feature type="domain" description="Sugar-binding" evidence="5">
    <location>
        <begin position="64"/>
        <end position="316"/>
    </location>
</feature>
<keyword evidence="2" id="KW-0805">Transcription regulation</keyword>
<evidence type="ECO:0000259" key="5">
    <source>
        <dbReference type="Pfam" id="PF04198"/>
    </source>
</evidence>
<reference evidence="6 7" key="1">
    <citation type="submission" date="2012-10" db="EMBL/GenBank/DDBJ databases">
        <title>Genome sequencing of Tanticharoenia sakaeratensis NBRC 103193.</title>
        <authorList>
            <person name="Azuma Y."/>
            <person name="Hadano H."/>
            <person name="Hirakawa H."/>
            <person name="Matsushita K."/>
        </authorList>
    </citation>
    <scope>NUCLEOTIDE SEQUENCE [LARGE SCALE GENOMIC DNA]</scope>
    <source>
        <strain evidence="6 7">NBRC 103193</strain>
    </source>
</reference>
<gene>
    <name evidence="6" type="ORF">Tasa_021_003</name>
</gene>
<comment type="similarity">
    <text evidence="1">Belongs to the SorC transcriptional regulatory family.</text>
</comment>
<dbReference type="STRING" id="1231623.Tasa_021_003"/>
<organism evidence="6 7">
    <name type="scientific">Tanticharoenia sakaeratensis NBRC 103193</name>
    <dbReference type="NCBI Taxonomy" id="1231623"/>
    <lineage>
        <taxon>Bacteria</taxon>
        <taxon>Pseudomonadati</taxon>
        <taxon>Pseudomonadota</taxon>
        <taxon>Alphaproteobacteria</taxon>
        <taxon>Acetobacterales</taxon>
        <taxon>Acetobacteraceae</taxon>
        <taxon>Tanticharoenia</taxon>
    </lineage>
</organism>
<dbReference type="GO" id="GO:0030246">
    <property type="term" value="F:carbohydrate binding"/>
    <property type="evidence" value="ECO:0007669"/>
    <property type="project" value="InterPro"/>
</dbReference>
<dbReference type="InterPro" id="IPR051054">
    <property type="entry name" value="SorC_transcr_regulators"/>
</dbReference>
<evidence type="ECO:0000313" key="6">
    <source>
        <dbReference type="EMBL" id="GAN54422.1"/>
    </source>
</evidence>
<dbReference type="InterPro" id="IPR037171">
    <property type="entry name" value="NagB/RpiA_transferase-like"/>
</dbReference>
<dbReference type="OrthoDB" id="7065657at2"/>
<dbReference type="SUPFAM" id="SSF100950">
    <property type="entry name" value="NagB/RpiA/CoA transferase-like"/>
    <property type="match status" value="1"/>
</dbReference>
<dbReference type="PANTHER" id="PTHR34294">
    <property type="entry name" value="TRANSCRIPTIONAL REGULATOR-RELATED"/>
    <property type="match status" value="1"/>
</dbReference>